<evidence type="ECO:0000313" key="4">
    <source>
        <dbReference type="WBParaSite" id="ASIM_0001146001-mRNA-1"/>
    </source>
</evidence>
<feature type="region of interest" description="Disordered" evidence="1">
    <location>
        <begin position="13"/>
        <end position="88"/>
    </location>
</feature>
<protein>
    <submittedName>
        <fullName evidence="2 4">Uncharacterized protein</fullName>
    </submittedName>
</protein>
<dbReference type="Proteomes" id="UP000267096">
    <property type="component" value="Unassembled WGS sequence"/>
</dbReference>
<reference evidence="4" key="1">
    <citation type="submission" date="2017-02" db="UniProtKB">
        <authorList>
            <consortium name="WormBaseParasite"/>
        </authorList>
    </citation>
    <scope>IDENTIFICATION</scope>
</reference>
<organism evidence="4">
    <name type="scientific">Anisakis simplex</name>
    <name type="common">Herring worm</name>
    <dbReference type="NCBI Taxonomy" id="6269"/>
    <lineage>
        <taxon>Eukaryota</taxon>
        <taxon>Metazoa</taxon>
        <taxon>Ecdysozoa</taxon>
        <taxon>Nematoda</taxon>
        <taxon>Chromadorea</taxon>
        <taxon>Rhabditida</taxon>
        <taxon>Spirurina</taxon>
        <taxon>Ascaridomorpha</taxon>
        <taxon>Ascaridoidea</taxon>
        <taxon>Anisakidae</taxon>
        <taxon>Anisakis</taxon>
        <taxon>Anisakis simplex complex</taxon>
    </lineage>
</organism>
<gene>
    <name evidence="2" type="ORF">ASIM_LOCUS11018</name>
</gene>
<dbReference type="AlphaFoldDB" id="A0A0M3JTT3"/>
<feature type="compositionally biased region" description="Polar residues" evidence="1">
    <location>
        <begin position="67"/>
        <end position="88"/>
    </location>
</feature>
<evidence type="ECO:0000313" key="3">
    <source>
        <dbReference type="Proteomes" id="UP000267096"/>
    </source>
</evidence>
<reference evidence="2 3" key="2">
    <citation type="submission" date="2018-11" db="EMBL/GenBank/DDBJ databases">
        <authorList>
            <consortium name="Pathogen Informatics"/>
        </authorList>
    </citation>
    <scope>NUCLEOTIDE SEQUENCE [LARGE SCALE GENOMIC DNA]</scope>
</reference>
<evidence type="ECO:0000313" key="2">
    <source>
        <dbReference type="EMBL" id="VDK44165.1"/>
    </source>
</evidence>
<name>A0A0M3JTT3_ANISI</name>
<dbReference type="EMBL" id="UYRR01031034">
    <property type="protein sequence ID" value="VDK44165.1"/>
    <property type="molecule type" value="Genomic_DNA"/>
</dbReference>
<evidence type="ECO:0000256" key="1">
    <source>
        <dbReference type="SAM" id="MobiDB-lite"/>
    </source>
</evidence>
<keyword evidence="3" id="KW-1185">Reference proteome</keyword>
<sequence length="105" mass="11343">MLMGQIYLNALSGQEERRNEDYIGMDGASDAGSVMDGGHAEGATNWNREDLSDGSDANEDEKKLINNKENYTKTLGSSGTANASTMKTLNKNERKNEVYGAGGVY</sequence>
<proteinExistence type="predicted"/>
<dbReference type="WBParaSite" id="ASIM_0001146001-mRNA-1">
    <property type="protein sequence ID" value="ASIM_0001146001-mRNA-1"/>
    <property type="gene ID" value="ASIM_0001146001"/>
</dbReference>
<accession>A0A0M3JTT3</accession>